<name>X1HBF9_9ZZZZ</name>
<gene>
    <name evidence="2" type="ORF">S03H2_48729</name>
</gene>
<protein>
    <submittedName>
        <fullName evidence="2">Uncharacterized protein</fullName>
    </submittedName>
</protein>
<evidence type="ECO:0000313" key="2">
    <source>
        <dbReference type="EMBL" id="GAH66727.1"/>
    </source>
</evidence>
<reference evidence="2" key="1">
    <citation type="journal article" date="2014" name="Front. Microbiol.">
        <title>High frequency of phylogenetically diverse reductive dehalogenase-homologous genes in deep subseafloor sedimentary metagenomes.</title>
        <authorList>
            <person name="Kawai M."/>
            <person name="Futagami T."/>
            <person name="Toyoda A."/>
            <person name="Takaki Y."/>
            <person name="Nishi S."/>
            <person name="Hori S."/>
            <person name="Arai W."/>
            <person name="Tsubouchi T."/>
            <person name="Morono Y."/>
            <person name="Uchiyama I."/>
            <person name="Ito T."/>
            <person name="Fujiyama A."/>
            <person name="Inagaki F."/>
            <person name="Takami H."/>
        </authorList>
    </citation>
    <scope>NUCLEOTIDE SEQUENCE</scope>
    <source>
        <strain evidence="2">Expedition CK06-06</strain>
    </source>
</reference>
<sequence length="55" mass="5900">MDADYRQAGWAPYLASNVSQGLAATPGRSEGGMVTNKKEVKGRTSRHASLTLFTD</sequence>
<accession>X1HBF9</accession>
<feature type="region of interest" description="Disordered" evidence="1">
    <location>
        <begin position="24"/>
        <end position="55"/>
    </location>
</feature>
<evidence type="ECO:0000256" key="1">
    <source>
        <dbReference type="SAM" id="MobiDB-lite"/>
    </source>
</evidence>
<proteinExistence type="predicted"/>
<comment type="caution">
    <text evidence="2">The sequence shown here is derived from an EMBL/GenBank/DDBJ whole genome shotgun (WGS) entry which is preliminary data.</text>
</comment>
<dbReference type="EMBL" id="BARU01030742">
    <property type="protein sequence ID" value="GAH66727.1"/>
    <property type="molecule type" value="Genomic_DNA"/>
</dbReference>
<organism evidence="2">
    <name type="scientific">marine sediment metagenome</name>
    <dbReference type="NCBI Taxonomy" id="412755"/>
    <lineage>
        <taxon>unclassified sequences</taxon>
        <taxon>metagenomes</taxon>
        <taxon>ecological metagenomes</taxon>
    </lineage>
</organism>
<dbReference type="AlphaFoldDB" id="X1HBF9"/>